<evidence type="ECO:0000313" key="1">
    <source>
        <dbReference type="EMBL" id="TKR59854.1"/>
    </source>
</evidence>
<protein>
    <submittedName>
        <fullName evidence="1">Uncharacterized protein</fullName>
    </submittedName>
</protein>
<dbReference type="Proteomes" id="UP000298663">
    <property type="component" value="Unassembled WGS sequence"/>
</dbReference>
<sequence length="69" mass="8151">MTTTNESRPTRFPYLLTHFKVCCQETTRKTLSPLFSHQFYFLVSLVLKSIKWSLITTDQIISRNRIQSP</sequence>
<reference evidence="1 2" key="1">
    <citation type="journal article" date="2015" name="Genome Biol.">
        <title>Comparative genomics of Steinernema reveals deeply conserved gene regulatory networks.</title>
        <authorList>
            <person name="Dillman A.R."/>
            <person name="Macchietto M."/>
            <person name="Porter C.F."/>
            <person name="Rogers A."/>
            <person name="Williams B."/>
            <person name="Antoshechkin I."/>
            <person name="Lee M.M."/>
            <person name="Goodwin Z."/>
            <person name="Lu X."/>
            <person name="Lewis E.E."/>
            <person name="Goodrich-Blair H."/>
            <person name="Stock S.P."/>
            <person name="Adams B.J."/>
            <person name="Sternberg P.W."/>
            <person name="Mortazavi A."/>
        </authorList>
    </citation>
    <scope>NUCLEOTIDE SEQUENCE [LARGE SCALE GENOMIC DNA]</scope>
    <source>
        <strain evidence="1 2">ALL</strain>
    </source>
</reference>
<name>A0A4U5LUQ4_STECR</name>
<dbReference type="EMBL" id="AZBU02000012">
    <property type="protein sequence ID" value="TKR59854.1"/>
    <property type="molecule type" value="Genomic_DNA"/>
</dbReference>
<reference evidence="1 2" key="2">
    <citation type="journal article" date="2019" name="G3 (Bethesda)">
        <title>Hybrid Assembly of the Genome of the Entomopathogenic Nematode Steinernema carpocapsae Identifies the X-Chromosome.</title>
        <authorList>
            <person name="Serra L."/>
            <person name="Macchietto M."/>
            <person name="Macias-Munoz A."/>
            <person name="McGill C.J."/>
            <person name="Rodriguez I.M."/>
            <person name="Rodriguez B."/>
            <person name="Murad R."/>
            <person name="Mortazavi A."/>
        </authorList>
    </citation>
    <scope>NUCLEOTIDE SEQUENCE [LARGE SCALE GENOMIC DNA]</scope>
    <source>
        <strain evidence="1 2">ALL</strain>
    </source>
</reference>
<comment type="caution">
    <text evidence="1">The sequence shown here is derived from an EMBL/GenBank/DDBJ whole genome shotgun (WGS) entry which is preliminary data.</text>
</comment>
<evidence type="ECO:0000313" key="2">
    <source>
        <dbReference type="Proteomes" id="UP000298663"/>
    </source>
</evidence>
<gene>
    <name evidence="1" type="ORF">L596_029467</name>
</gene>
<keyword evidence="2" id="KW-1185">Reference proteome</keyword>
<proteinExistence type="predicted"/>
<organism evidence="1 2">
    <name type="scientific">Steinernema carpocapsae</name>
    <name type="common">Entomopathogenic nematode</name>
    <dbReference type="NCBI Taxonomy" id="34508"/>
    <lineage>
        <taxon>Eukaryota</taxon>
        <taxon>Metazoa</taxon>
        <taxon>Ecdysozoa</taxon>
        <taxon>Nematoda</taxon>
        <taxon>Chromadorea</taxon>
        <taxon>Rhabditida</taxon>
        <taxon>Tylenchina</taxon>
        <taxon>Panagrolaimomorpha</taxon>
        <taxon>Strongyloidoidea</taxon>
        <taxon>Steinernematidae</taxon>
        <taxon>Steinernema</taxon>
    </lineage>
</organism>
<accession>A0A4U5LUQ4</accession>
<dbReference type="AlphaFoldDB" id="A0A4U5LUQ4"/>